<comment type="caution">
    <text evidence="6">The sequence shown here is derived from an EMBL/GenBank/DDBJ whole genome shotgun (WGS) entry which is preliminary data.</text>
</comment>
<protein>
    <submittedName>
        <fullName evidence="6">CorA family divalent cation transporter</fullName>
    </submittedName>
</protein>
<evidence type="ECO:0000313" key="7">
    <source>
        <dbReference type="Proteomes" id="UP001279642"/>
    </source>
</evidence>
<name>A0ABU5EBV2_9PROT</name>
<gene>
    <name evidence="6" type="ORF">SMD27_11825</name>
</gene>
<keyword evidence="4 5" id="KW-0472">Membrane</keyword>
<keyword evidence="3 5" id="KW-1133">Transmembrane helix</keyword>
<dbReference type="InterPro" id="IPR045863">
    <property type="entry name" value="CorA_TM1_TM2"/>
</dbReference>
<dbReference type="EMBL" id="JAXCLW010000002">
    <property type="protein sequence ID" value="MDY0883534.1"/>
    <property type="molecule type" value="Genomic_DNA"/>
</dbReference>
<keyword evidence="2 5" id="KW-0812">Transmembrane</keyword>
<dbReference type="Pfam" id="PF01544">
    <property type="entry name" value="CorA"/>
    <property type="match status" value="1"/>
</dbReference>
<dbReference type="SUPFAM" id="SSF144083">
    <property type="entry name" value="Magnesium transport protein CorA, transmembrane region"/>
    <property type="match status" value="1"/>
</dbReference>
<evidence type="ECO:0000256" key="2">
    <source>
        <dbReference type="ARBA" id="ARBA00022692"/>
    </source>
</evidence>
<evidence type="ECO:0000313" key="6">
    <source>
        <dbReference type="EMBL" id="MDY0883534.1"/>
    </source>
</evidence>
<proteinExistence type="predicted"/>
<dbReference type="Gene3D" id="1.20.58.340">
    <property type="entry name" value="Magnesium transport protein CorA, transmembrane region"/>
    <property type="match status" value="1"/>
</dbReference>
<evidence type="ECO:0000256" key="4">
    <source>
        <dbReference type="ARBA" id="ARBA00023136"/>
    </source>
</evidence>
<evidence type="ECO:0000256" key="3">
    <source>
        <dbReference type="ARBA" id="ARBA00022989"/>
    </source>
</evidence>
<comment type="subcellular location">
    <subcellularLocation>
        <location evidence="1">Membrane</location>
        <topology evidence="1">Multi-pass membrane protein</topology>
    </subcellularLocation>
</comment>
<organism evidence="6 7">
    <name type="scientific">Dongia soli</name>
    <dbReference type="NCBI Taxonomy" id="600628"/>
    <lineage>
        <taxon>Bacteria</taxon>
        <taxon>Pseudomonadati</taxon>
        <taxon>Pseudomonadota</taxon>
        <taxon>Alphaproteobacteria</taxon>
        <taxon>Rhodospirillales</taxon>
        <taxon>Dongiaceae</taxon>
        <taxon>Dongia</taxon>
    </lineage>
</organism>
<feature type="transmembrane region" description="Helical" evidence="5">
    <location>
        <begin position="20"/>
        <end position="41"/>
    </location>
</feature>
<keyword evidence="7" id="KW-1185">Reference proteome</keyword>
<reference evidence="6 7" key="1">
    <citation type="journal article" date="2016" name="Antonie Van Leeuwenhoek">
        <title>Dongia soli sp. nov., isolated from soil from Dokdo, Korea.</title>
        <authorList>
            <person name="Kim D.U."/>
            <person name="Lee H."/>
            <person name="Kim H."/>
            <person name="Kim S.G."/>
            <person name="Ka J.O."/>
        </authorList>
    </citation>
    <scope>NUCLEOTIDE SEQUENCE [LARGE SCALE GENOMIC DNA]</scope>
    <source>
        <strain evidence="6 7">D78</strain>
    </source>
</reference>
<dbReference type="Proteomes" id="UP001279642">
    <property type="component" value="Unassembled WGS sequence"/>
</dbReference>
<sequence>MTGVFGMNVGGLPGLQNVEGFWWVMLGMALTAICSLILLYWKKLF</sequence>
<evidence type="ECO:0000256" key="5">
    <source>
        <dbReference type="SAM" id="Phobius"/>
    </source>
</evidence>
<evidence type="ECO:0000256" key="1">
    <source>
        <dbReference type="ARBA" id="ARBA00004141"/>
    </source>
</evidence>
<dbReference type="InterPro" id="IPR002523">
    <property type="entry name" value="MgTranspt_CorA/ZnTranspt_ZntB"/>
</dbReference>
<accession>A0ABU5EBV2</accession>